<sequence>MAVARENIRLNNKEQQMPAKISENIEKN</sequence>
<organism evidence="2">
    <name type="scientific">marine metagenome</name>
    <dbReference type="NCBI Taxonomy" id="408172"/>
    <lineage>
        <taxon>unclassified sequences</taxon>
        <taxon>metagenomes</taxon>
        <taxon>ecological metagenomes</taxon>
    </lineage>
</organism>
<dbReference type="AlphaFoldDB" id="A0A382CC30"/>
<gene>
    <name evidence="2" type="ORF">METZ01_LOCUS176236</name>
</gene>
<evidence type="ECO:0000256" key="1">
    <source>
        <dbReference type="SAM" id="MobiDB-lite"/>
    </source>
</evidence>
<feature type="region of interest" description="Disordered" evidence="1">
    <location>
        <begin position="1"/>
        <end position="28"/>
    </location>
</feature>
<dbReference type="EMBL" id="UINC01033699">
    <property type="protein sequence ID" value="SVB23382.1"/>
    <property type="molecule type" value="Genomic_DNA"/>
</dbReference>
<accession>A0A382CC30</accession>
<protein>
    <submittedName>
        <fullName evidence="2">Uncharacterized protein</fullName>
    </submittedName>
</protein>
<feature type="compositionally biased region" description="Basic and acidic residues" evidence="1">
    <location>
        <begin position="1"/>
        <end position="12"/>
    </location>
</feature>
<evidence type="ECO:0000313" key="2">
    <source>
        <dbReference type="EMBL" id="SVB23382.1"/>
    </source>
</evidence>
<name>A0A382CC30_9ZZZZ</name>
<reference evidence="2" key="1">
    <citation type="submission" date="2018-05" db="EMBL/GenBank/DDBJ databases">
        <authorList>
            <person name="Lanie J.A."/>
            <person name="Ng W.-L."/>
            <person name="Kazmierczak K.M."/>
            <person name="Andrzejewski T.M."/>
            <person name="Davidsen T.M."/>
            <person name="Wayne K.J."/>
            <person name="Tettelin H."/>
            <person name="Glass J.I."/>
            <person name="Rusch D."/>
            <person name="Podicherti R."/>
            <person name="Tsui H.-C.T."/>
            <person name="Winkler M.E."/>
        </authorList>
    </citation>
    <scope>NUCLEOTIDE SEQUENCE</scope>
</reference>
<proteinExistence type="predicted"/>